<evidence type="ECO:0000313" key="8">
    <source>
        <dbReference type="Proteomes" id="UP000291343"/>
    </source>
</evidence>
<dbReference type="PANTHER" id="PTHR46472:SF1">
    <property type="entry name" value="NUCLEOREDOXIN"/>
    <property type="match status" value="1"/>
</dbReference>
<dbReference type="Gene3D" id="3.40.30.10">
    <property type="entry name" value="Glutaredoxin"/>
    <property type="match status" value="3"/>
</dbReference>
<dbReference type="GO" id="GO:0030178">
    <property type="term" value="P:negative regulation of Wnt signaling pathway"/>
    <property type="evidence" value="ECO:0007669"/>
    <property type="project" value="TreeGrafter"/>
</dbReference>
<comment type="similarity">
    <text evidence="2">Belongs to the nucleoredoxin family.</text>
</comment>
<dbReference type="SMR" id="A0A482XMS7"/>
<dbReference type="InParanoid" id="A0A482XMS7"/>
<dbReference type="OrthoDB" id="9440957at2759"/>
<dbReference type="Pfam" id="PF13905">
    <property type="entry name" value="Thioredoxin_8"/>
    <property type="match status" value="1"/>
</dbReference>
<sequence>MAVSPACHATSSAWYLRAFGEHLVTAEGTTLRTEDVLSCGKCEHVIGLYFTQLTRANNNVPPSVSTKFTNKLLQLYEQINCNEPKRLQVIQVFLFPSNVSSQESFHDDFIKQALLNVPWFAMPLHQQIKQIRLKHKYDARDCSLVLLDGSTGKELTRSARERVIEDPTGLAFPWSTHFTVPTKQQISSLLSRIIERGLLCGGSGSKPISSLDHESCKDALQGNVIGVYFSAHWCPPCRAFTPQLIDTYNKLKERGKKFQVLFVSSDRSLDSFESYFSIMPWLALPYDETESRQDLAKLFDIHGIPTLVLLDTDQSLITIEGRGEINDDPQGKRFPWNSPIRLLTERTAARLYNTPAVVLFLESENEDDLRFGESVLTTAAKSVQMEADEFSSSPIIFFVAFDSNTSEWLRDYVGIEDDAPLLTIIDLPLGRISIMEYGVDISEESVNEFVASFSNNTLPFNVIGQL</sequence>
<comment type="caution">
    <text evidence="7">The sequence shown here is derived from an EMBL/GenBank/DDBJ whole genome shotgun (WGS) entry which is preliminary data.</text>
</comment>
<proteinExistence type="inferred from homology"/>
<dbReference type="GO" id="GO:0004791">
    <property type="term" value="F:thioredoxin-disulfide reductase (NADPH) activity"/>
    <property type="evidence" value="ECO:0007669"/>
    <property type="project" value="InterPro"/>
</dbReference>
<evidence type="ECO:0000313" key="7">
    <source>
        <dbReference type="EMBL" id="RZF46810.1"/>
    </source>
</evidence>
<dbReference type="Proteomes" id="UP000291343">
    <property type="component" value="Unassembled WGS sequence"/>
</dbReference>
<name>A0A482XMS7_LAOST</name>
<dbReference type="STRING" id="195883.A0A482XMS7"/>
<evidence type="ECO:0000256" key="2">
    <source>
        <dbReference type="ARBA" id="ARBA00025782"/>
    </source>
</evidence>
<comment type="catalytic activity">
    <reaction evidence="4">
        <text>[protein]-dithiol + NAD(+) = [protein]-disulfide + NADH + H(+)</text>
        <dbReference type="Rhea" id="RHEA:18749"/>
        <dbReference type="Rhea" id="RHEA-COMP:10593"/>
        <dbReference type="Rhea" id="RHEA-COMP:10594"/>
        <dbReference type="ChEBI" id="CHEBI:15378"/>
        <dbReference type="ChEBI" id="CHEBI:29950"/>
        <dbReference type="ChEBI" id="CHEBI:50058"/>
        <dbReference type="ChEBI" id="CHEBI:57540"/>
        <dbReference type="ChEBI" id="CHEBI:57945"/>
        <dbReference type="EC" id="1.8.1.8"/>
    </reaction>
</comment>
<gene>
    <name evidence="7" type="ORF">LSTR_LSTR012033</name>
</gene>
<dbReference type="GO" id="GO:0031397">
    <property type="term" value="P:negative regulation of protein ubiquitination"/>
    <property type="evidence" value="ECO:0007669"/>
    <property type="project" value="TreeGrafter"/>
</dbReference>
<evidence type="ECO:0000256" key="4">
    <source>
        <dbReference type="ARBA" id="ARBA00047388"/>
    </source>
</evidence>
<dbReference type="CDD" id="cd03009">
    <property type="entry name" value="TryX_like_TryX_NRX"/>
    <property type="match status" value="1"/>
</dbReference>
<dbReference type="PANTHER" id="PTHR46472">
    <property type="entry name" value="NUCLEOREDOXIN"/>
    <property type="match status" value="1"/>
</dbReference>
<dbReference type="InterPro" id="IPR013766">
    <property type="entry name" value="Thioredoxin_domain"/>
</dbReference>
<evidence type="ECO:0000256" key="3">
    <source>
        <dbReference type="ARBA" id="ARBA00026178"/>
    </source>
</evidence>
<organism evidence="7 8">
    <name type="scientific">Laodelphax striatellus</name>
    <name type="common">Small brown planthopper</name>
    <name type="synonym">Delphax striatella</name>
    <dbReference type="NCBI Taxonomy" id="195883"/>
    <lineage>
        <taxon>Eukaryota</taxon>
        <taxon>Metazoa</taxon>
        <taxon>Ecdysozoa</taxon>
        <taxon>Arthropoda</taxon>
        <taxon>Hexapoda</taxon>
        <taxon>Insecta</taxon>
        <taxon>Pterygota</taxon>
        <taxon>Neoptera</taxon>
        <taxon>Paraneoptera</taxon>
        <taxon>Hemiptera</taxon>
        <taxon>Auchenorrhyncha</taxon>
        <taxon>Fulgoroidea</taxon>
        <taxon>Delphacidae</taxon>
        <taxon>Criomorphinae</taxon>
        <taxon>Laodelphax</taxon>
    </lineage>
</organism>
<dbReference type="EC" id="1.8.1.8" evidence="1"/>
<reference evidence="7 8" key="1">
    <citation type="journal article" date="2017" name="Gigascience">
        <title>Genome sequence of the small brown planthopper, Laodelphax striatellus.</title>
        <authorList>
            <person name="Zhu J."/>
            <person name="Jiang F."/>
            <person name="Wang X."/>
            <person name="Yang P."/>
            <person name="Bao Y."/>
            <person name="Zhao W."/>
            <person name="Wang W."/>
            <person name="Lu H."/>
            <person name="Wang Q."/>
            <person name="Cui N."/>
            <person name="Li J."/>
            <person name="Chen X."/>
            <person name="Luo L."/>
            <person name="Yu J."/>
            <person name="Kang L."/>
            <person name="Cui F."/>
        </authorList>
    </citation>
    <scope>NUCLEOTIDE SEQUENCE [LARGE SCALE GENOMIC DNA]</scope>
    <source>
        <strain evidence="7">Lst14</strain>
    </source>
</reference>
<dbReference type="PROSITE" id="PS51352">
    <property type="entry name" value="THIOREDOXIN_2"/>
    <property type="match status" value="1"/>
</dbReference>
<accession>A0A482XMS7</accession>
<feature type="domain" description="Thioredoxin" evidence="6">
    <location>
        <begin position="166"/>
        <end position="348"/>
    </location>
</feature>
<evidence type="ECO:0000259" key="6">
    <source>
        <dbReference type="PROSITE" id="PS51352"/>
    </source>
</evidence>
<evidence type="ECO:0000256" key="1">
    <source>
        <dbReference type="ARBA" id="ARBA00012612"/>
    </source>
</evidence>
<evidence type="ECO:0000256" key="5">
    <source>
        <dbReference type="ARBA" id="ARBA00047804"/>
    </source>
</evidence>
<dbReference type="SUPFAM" id="SSF52833">
    <property type="entry name" value="Thioredoxin-like"/>
    <property type="match status" value="2"/>
</dbReference>
<protein>
    <recommendedName>
        <fullName evidence="3">Nucleoredoxin</fullName>
        <ecNumber evidence="1">1.8.1.8</ecNumber>
    </recommendedName>
</protein>
<dbReference type="InterPro" id="IPR045870">
    <property type="entry name" value="TryX_NRX_thioredoxin_dom"/>
</dbReference>
<dbReference type="AlphaFoldDB" id="A0A482XMS7"/>
<dbReference type="InterPro" id="IPR012336">
    <property type="entry name" value="Thioredoxin-like_fold"/>
</dbReference>
<dbReference type="EMBL" id="QKKF02005673">
    <property type="protein sequence ID" value="RZF46810.1"/>
    <property type="molecule type" value="Genomic_DNA"/>
</dbReference>
<dbReference type="InterPro" id="IPR036249">
    <property type="entry name" value="Thioredoxin-like_sf"/>
</dbReference>
<keyword evidence="8" id="KW-1185">Reference proteome</keyword>
<dbReference type="GO" id="GO:0005634">
    <property type="term" value="C:nucleus"/>
    <property type="evidence" value="ECO:0007669"/>
    <property type="project" value="TreeGrafter"/>
</dbReference>
<comment type="catalytic activity">
    <reaction evidence="5">
        <text>[protein]-dithiol + NADP(+) = [protein]-disulfide + NADPH + H(+)</text>
        <dbReference type="Rhea" id="RHEA:18753"/>
        <dbReference type="Rhea" id="RHEA-COMP:10593"/>
        <dbReference type="Rhea" id="RHEA-COMP:10594"/>
        <dbReference type="ChEBI" id="CHEBI:15378"/>
        <dbReference type="ChEBI" id="CHEBI:29950"/>
        <dbReference type="ChEBI" id="CHEBI:50058"/>
        <dbReference type="ChEBI" id="CHEBI:57783"/>
        <dbReference type="ChEBI" id="CHEBI:58349"/>
        <dbReference type="EC" id="1.8.1.8"/>
    </reaction>
</comment>